<evidence type="ECO:0000313" key="5">
    <source>
        <dbReference type="Proteomes" id="UP000244855"/>
    </source>
</evidence>
<proteinExistence type="inferred from homology"/>
<evidence type="ECO:0000313" key="4">
    <source>
        <dbReference type="EMBL" id="PVH93439.1"/>
    </source>
</evidence>
<keyword evidence="1" id="KW-0560">Oxidoreductase</keyword>
<dbReference type="Proteomes" id="UP000244855">
    <property type="component" value="Unassembled WGS sequence"/>
</dbReference>
<organism evidence="4 5">
    <name type="scientific">Periconia macrospinosa</name>
    <dbReference type="NCBI Taxonomy" id="97972"/>
    <lineage>
        <taxon>Eukaryota</taxon>
        <taxon>Fungi</taxon>
        <taxon>Dikarya</taxon>
        <taxon>Ascomycota</taxon>
        <taxon>Pezizomycotina</taxon>
        <taxon>Dothideomycetes</taxon>
        <taxon>Pleosporomycetidae</taxon>
        <taxon>Pleosporales</taxon>
        <taxon>Massarineae</taxon>
        <taxon>Periconiaceae</taxon>
        <taxon>Periconia</taxon>
    </lineage>
</organism>
<reference evidence="4 5" key="1">
    <citation type="journal article" date="2018" name="Sci. Rep.">
        <title>Comparative genomics provides insights into the lifestyle and reveals functional heterogeneity of dark septate endophytic fungi.</title>
        <authorList>
            <person name="Knapp D.G."/>
            <person name="Nemeth J.B."/>
            <person name="Barry K."/>
            <person name="Hainaut M."/>
            <person name="Henrissat B."/>
            <person name="Johnson J."/>
            <person name="Kuo A."/>
            <person name="Lim J.H.P."/>
            <person name="Lipzen A."/>
            <person name="Nolan M."/>
            <person name="Ohm R.A."/>
            <person name="Tamas L."/>
            <person name="Grigoriev I.V."/>
            <person name="Spatafora J.W."/>
            <person name="Nagy L.G."/>
            <person name="Kovacs G.M."/>
        </authorList>
    </citation>
    <scope>NUCLEOTIDE SEQUENCE [LARGE SCALE GENOMIC DNA]</scope>
    <source>
        <strain evidence="4 5">DSE2036</strain>
    </source>
</reference>
<dbReference type="InterPro" id="IPR001509">
    <property type="entry name" value="Epimerase_deHydtase"/>
</dbReference>
<accession>A0A2V1D8F3</accession>
<dbReference type="SUPFAM" id="SSF51735">
    <property type="entry name" value="NAD(P)-binding Rossmann-fold domains"/>
    <property type="match status" value="1"/>
</dbReference>
<keyword evidence="5" id="KW-1185">Reference proteome</keyword>
<dbReference type="InterPro" id="IPR050425">
    <property type="entry name" value="NAD(P)_dehydrat-like"/>
</dbReference>
<gene>
    <name evidence="4" type="ORF">DM02DRAFT_696089</name>
</gene>
<dbReference type="Gene3D" id="3.40.50.720">
    <property type="entry name" value="NAD(P)-binding Rossmann-like Domain"/>
    <property type="match status" value="1"/>
</dbReference>
<name>A0A2V1D8F3_9PLEO</name>
<evidence type="ECO:0000259" key="3">
    <source>
        <dbReference type="Pfam" id="PF01370"/>
    </source>
</evidence>
<evidence type="ECO:0000256" key="2">
    <source>
        <dbReference type="ARBA" id="ARBA00023445"/>
    </source>
</evidence>
<dbReference type="GO" id="GO:0016616">
    <property type="term" value="F:oxidoreductase activity, acting on the CH-OH group of donors, NAD or NADP as acceptor"/>
    <property type="evidence" value="ECO:0007669"/>
    <property type="project" value="TreeGrafter"/>
</dbReference>
<dbReference type="AlphaFoldDB" id="A0A2V1D8F3"/>
<dbReference type="STRING" id="97972.A0A2V1D8F3"/>
<dbReference type="PANTHER" id="PTHR10366">
    <property type="entry name" value="NAD DEPENDENT EPIMERASE/DEHYDRATASE"/>
    <property type="match status" value="1"/>
</dbReference>
<dbReference type="EMBL" id="KZ805590">
    <property type="protein sequence ID" value="PVH93439.1"/>
    <property type="molecule type" value="Genomic_DNA"/>
</dbReference>
<feature type="domain" description="NAD-dependent epimerase/dehydratase" evidence="3">
    <location>
        <begin position="14"/>
        <end position="265"/>
    </location>
</feature>
<sequence length="345" mass="38129">MSDQKTTLPKGSLILITGFTGFVASHTAKQFLERGYRVRGTVRNLAKSSELVEQNFKEWADRGELELVVVPDFTADHAFDEAIRGVDAVAHIAAAVDFDPNPNNVIPQTISSMVALLELAIKESSVKQFVYTSSIVAAVLPVPGVDTHVGPDTWNETAVELAWAPPPYEPTRGMIVYMASKVAAEKAMWDFVKERKPRFAVNSVSPAAILGEPLHRSQAEVKPAHVRALYQGDIEFQSGTRATISVNVKDVALLHVAAILDPDTQNERLQAWAQYCTWNDILSIMRKVVPDRKLIDDFPDMTTLTVTADFSQPLALLKKWGGQDGWISLEDTVTENVKVLVKMEF</sequence>
<comment type="similarity">
    <text evidence="2">Belongs to the NAD(P)-dependent epimerase/dehydratase family. Dihydroflavonol-4-reductase subfamily.</text>
</comment>
<dbReference type="Pfam" id="PF01370">
    <property type="entry name" value="Epimerase"/>
    <property type="match status" value="1"/>
</dbReference>
<dbReference type="PANTHER" id="PTHR10366:SF562">
    <property type="entry name" value="ALDEHYDE REDUCTASE II (AFU_ORTHOLOGUE AFUA_1G11360)"/>
    <property type="match status" value="1"/>
</dbReference>
<protein>
    <submittedName>
        <fullName evidence="4">NAD(P)-binding protein</fullName>
    </submittedName>
</protein>
<dbReference type="InterPro" id="IPR036291">
    <property type="entry name" value="NAD(P)-bd_dom_sf"/>
</dbReference>
<dbReference type="OrthoDB" id="2735536at2759"/>
<evidence type="ECO:0000256" key="1">
    <source>
        <dbReference type="ARBA" id="ARBA00023002"/>
    </source>
</evidence>